<keyword evidence="1" id="KW-0812">Transmembrane</keyword>
<protein>
    <recommendedName>
        <fullName evidence="4">RNase H type-1 domain-containing protein</fullName>
    </recommendedName>
</protein>
<keyword evidence="3" id="KW-1185">Reference proteome</keyword>
<dbReference type="Proteomes" id="UP001359559">
    <property type="component" value="Unassembled WGS sequence"/>
</dbReference>
<dbReference type="AlphaFoldDB" id="A0AAN9I8M0"/>
<reference evidence="2 3" key="1">
    <citation type="submission" date="2024-01" db="EMBL/GenBank/DDBJ databases">
        <title>The genomes of 5 underutilized Papilionoideae crops provide insights into root nodulation and disease resistance.</title>
        <authorList>
            <person name="Yuan L."/>
        </authorList>
    </citation>
    <scope>NUCLEOTIDE SEQUENCE [LARGE SCALE GENOMIC DNA]</scope>
    <source>
        <strain evidence="2">LY-2023</strain>
        <tissue evidence="2">Leaf</tissue>
    </source>
</reference>
<evidence type="ECO:0000313" key="2">
    <source>
        <dbReference type="EMBL" id="KAK7271613.1"/>
    </source>
</evidence>
<dbReference type="EMBL" id="JAYKXN010000007">
    <property type="protein sequence ID" value="KAK7271613.1"/>
    <property type="molecule type" value="Genomic_DNA"/>
</dbReference>
<organism evidence="2 3">
    <name type="scientific">Clitoria ternatea</name>
    <name type="common">Butterfly pea</name>
    <dbReference type="NCBI Taxonomy" id="43366"/>
    <lineage>
        <taxon>Eukaryota</taxon>
        <taxon>Viridiplantae</taxon>
        <taxon>Streptophyta</taxon>
        <taxon>Embryophyta</taxon>
        <taxon>Tracheophyta</taxon>
        <taxon>Spermatophyta</taxon>
        <taxon>Magnoliopsida</taxon>
        <taxon>eudicotyledons</taxon>
        <taxon>Gunneridae</taxon>
        <taxon>Pentapetalae</taxon>
        <taxon>rosids</taxon>
        <taxon>fabids</taxon>
        <taxon>Fabales</taxon>
        <taxon>Fabaceae</taxon>
        <taxon>Papilionoideae</taxon>
        <taxon>50 kb inversion clade</taxon>
        <taxon>NPAAA clade</taxon>
        <taxon>indigoferoid/millettioid clade</taxon>
        <taxon>Phaseoleae</taxon>
        <taxon>Clitoria</taxon>
    </lineage>
</organism>
<comment type="caution">
    <text evidence="2">The sequence shown here is derived from an EMBL/GenBank/DDBJ whole genome shotgun (WGS) entry which is preliminary data.</text>
</comment>
<evidence type="ECO:0008006" key="4">
    <source>
        <dbReference type="Google" id="ProtNLM"/>
    </source>
</evidence>
<evidence type="ECO:0000256" key="1">
    <source>
        <dbReference type="SAM" id="Phobius"/>
    </source>
</evidence>
<proteinExistence type="predicted"/>
<feature type="transmembrane region" description="Helical" evidence="1">
    <location>
        <begin position="331"/>
        <end position="355"/>
    </location>
</feature>
<accession>A0AAN9I8M0</accession>
<evidence type="ECO:0000313" key="3">
    <source>
        <dbReference type="Proteomes" id="UP001359559"/>
    </source>
</evidence>
<keyword evidence="1" id="KW-1133">Transmembrane helix</keyword>
<name>A0AAN9I8M0_CLITE</name>
<gene>
    <name evidence="2" type="ORF">RJT34_27657</name>
</gene>
<sequence length="360" mass="40717">MDSKEYMEESEDDLLEETPKKMSYTRKKDLLSSTIFKRSCRPFPPPSVLQLKKMLVWARIPDLPTEQRRFSMEGWESSWRKLLVPIIMVLGKTLRIEYGGIINLQPIASVSYPSLVYNHKQRAREATTCIVGRTTPKGCKTRKCNPRGGNWQRNGATGGEKVDLFPEANVINLRLQGSDHSERNDIVVQFDYTSSGNRISSAAGLVISKIKLISLEPGNGNQTWFWQDIIHPELRRFVHLTNVSISDGQDNFPASFYARNGSWDLIIQAEILAILARLKVSRDSHIKKLLVESDLKVVVEIITGNYHVEHHCYELLSSSLKSRCRLLSSAIVSNVVSVVFSLLLSHLGQILLILVSNVPF</sequence>
<keyword evidence="1" id="KW-0472">Membrane</keyword>